<feature type="compositionally biased region" description="Basic and acidic residues" evidence="1">
    <location>
        <begin position="1"/>
        <end position="20"/>
    </location>
</feature>
<proteinExistence type="predicted"/>
<feature type="region of interest" description="Disordered" evidence="1">
    <location>
        <begin position="196"/>
        <end position="246"/>
    </location>
</feature>
<feature type="compositionally biased region" description="Basic and acidic residues" evidence="1">
    <location>
        <begin position="498"/>
        <end position="509"/>
    </location>
</feature>
<evidence type="ECO:0000313" key="2">
    <source>
        <dbReference type="EMBL" id="GIQ86618.1"/>
    </source>
</evidence>
<feature type="compositionally biased region" description="Low complexity" evidence="1">
    <location>
        <begin position="216"/>
        <end position="238"/>
    </location>
</feature>
<feature type="compositionally biased region" description="Basic and acidic residues" evidence="1">
    <location>
        <begin position="196"/>
        <end position="205"/>
    </location>
</feature>
<feature type="compositionally biased region" description="Basic and acidic residues" evidence="1">
    <location>
        <begin position="446"/>
        <end position="459"/>
    </location>
</feature>
<evidence type="ECO:0000313" key="3">
    <source>
        <dbReference type="Proteomes" id="UP000265618"/>
    </source>
</evidence>
<reference evidence="2 3" key="1">
    <citation type="journal article" date="2018" name="PLoS ONE">
        <title>The draft genome of Kipferlia bialata reveals reductive genome evolution in fornicate parasites.</title>
        <authorList>
            <person name="Tanifuji G."/>
            <person name="Takabayashi S."/>
            <person name="Kume K."/>
            <person name="Takagi M."/>
            <person name="Nakayama T."/>
            <person name="Kamikawa R."/>
            <person name="Inagaki Y."/>
            <person name="Hashimoto T."/>
        </authorList>
    </citation>
    <scope>NUCLEOTIDE SEQUENCE [LARGE SCALE GENOMIC DNA]</scope>
    <source>
        <strain evidence="2">NY0173</strain>
    </source>
</reference>
<feature type="compositionally biased region" description="Basic and acidic residues" evidence="1">
    <location>
        <begin position="103"/>
        <end position="130"/>
    </location>
</feature>
<evidence type="ECO:0000256" key="1">
    <source>
        <dbReference type="SAM" id="MobiDB-lite"/>
    </source>
</evidence>
<feature type="region of interest" description="Disordered" evidence="1">
    <location>
        <begin position="292"/>
        <end position="325"/>
    </location>
</feature>
<feature type="region of interest" description="Disordered" evidence="1">
    <location>
        <begin position="491"/>
        <end position="539"/>
    </location>
</feature>
<dbReference type="AlphaFoldDB" id="A0A9K3D2H5"/>
<feature type="compositionally biased region" description="Low complexity" evidence="1">
    <location>
        <begin position="396"/>
        <end position="415"/>
    </location>
</feature>
<feature type="non-terminal residue" evidence="2">
    <location>
        <position position="956"/>
    </location>
</feature>
<feature type="region of interest" description="Disordered" evidence="1">
    <location>
        <begin position="1"/>
        <end position="130"/>
    </location>
</feature>
<accession>A0A9K3D2H5</accession>
<feature type="compositionally biased region" description="Low complexity" evidence="1">
    <location>
        <begin position="898"/>
        <end position="914"/>
    </location>
</feature>
<sequence length="956" mass="103706">PVELEREQEVERQGGEERDAAGVVRPSHIVGEREREREEVPLVQSAPLHTTTPLELGDLSTDRERERERGEKRSINTERGRERERVPSAPEKERQSEIASLKGEIESAIKGVEGERDRLAREEGSKSDASQRKLDLILQSVTLLASRVSALEHVREVSSPRLERERERERIAEAERQRIGDTLVQIGRERERQMGALGEREREMDVESPSMPPPDFSSSAASISMSQSMQSPSVSESPAYRERAYRPIRPRYRGERAGGEMGLSDSYAADGEYTINDSSIMRCSTQLESVLDDGAVPHATDNQDDYEGIESMDQSGTGPEPTQTYKYSLNSVLSPVPCAKSSPLAMYSIGPETESDQDSPRRRSQHHIPSAEVREREREREHSRASHSSYRDVSETSTPFTTGSSLTSLSPSPSVGGEGSVVRTTSSRETDGVRHVCVSINTLGQGERETDKERERETGQRGGFAGNTLFANRHLAEREREREPVVERDMGEGAMPPHVERDKEREPLYKSDLSAPSIPVARPSITRPSVSTQPSVSRDTIAAPSTTIVTAATAAPTVPTPTFPATPSLHIAVTSHLYVLLVLSYTEPQYRERGDIGVIGNITMLPRTESLGKALLKAPPSHLLDNMKVRINFEEQPLSVPVSLSALSLSATVAPSTPEGPSTPTLVDSGISGGTVVTLPPSTIAVVVQVPDHLRHRGRLDIDACYRDPVPAQEMDAYMDRLTGRQPPANPYVTLCAESVLLGDRFTPSNALSSAPSHPLVSTDRACIVSNGNTSVCLSATSALLSRSSALSRSSTSTRTGPASSPWFRVVSDRVLSPVSGASLSYVMKADILRPMSSRTTRQSGESDAVMVGVGVVRADLPDPSLASSLSPTPGDDLVHLHSWVARFVPRCAGSKDSASTPSTPSTSQSVVVSEYGRTRSEDTVVLPDVSRGQTISVGFDKVPGGQSGAGRLCIR</sequence>
<keyword evidence="3" id="KW-1185">Reference proteome</keyword>
<gene>
    <name evidence="2" type="ORF">KIPB_008501</name>
</gene>
<feature type="compositionally biased region" description="Polar residues" evidence="1">
    <location>
        <begin position="526"/>
        <end position="538"/>
    </location>
</feature>
<feature type="compositionally biased region" description="Basic and acidic residues" evidence="1">
    <location>
        <begin position="60"/>
        <end position="96"/>
    </location>
</feature>
<feature type="region of interest" description="Disordered" evidence="1">
    <location>
        <begin position="348"/>
        <end position="466"/>
    </location>
</feature>
<protein>
    <submittedName>
        <fullName evidence="2">Uncharacterized protein</fullName>
    </submittedName>
</protein>
<dbReference type="Proteomes" id="UP000265618">
    <property type="component" value="Unassembled WGS sequence"/>
</dbReference>
<comment type="caution">
    <text evidence="2">The sequence shown here is derived from an EMBL/GenBank/DDBJ whole genome shotgun (WGS) entry which is preliminary data.</text>
</comment>
<dbReference type="EMBL" id="BDIP01002653">
    <property type="protein sequence ID" value="GIQ86618.1"/>
    <property type="molecule type" value="Genomic_DNA"/>
</dbReference>
<name>A0A9K3D2H5_9EUKA</name>
<feature type="compositionally biased region" description="Polar residues" evidence="1">
    <location>
        <begin position="312"/>
        <end position="325"/>
    </location>
</feature>
<organism evidence="2 3">
    <name type="scientific">Kipferlia bialata</name>
    <dbReference type="NCBI Taxonomy" id="797122"/>
    <lineage>
        <taxon>Eukaryota</taxon>
        <taxon>Metamonada</taxon>
        <taxon>Carpediemonas-like organisms</taxon>
        <taxon>Kipferlia</taxon>
    </lineage>
</organism>
<feature type="region of interest" description="Disordered" evidence="1">
    <location>
        <begin position="895"/>
        <end position="917"/>
    </location>
</feature>
<feature type="compositionally biased region" description="Basic and acidic residues" evidence="1">
    <location>
        <begin position="372"/>
        <end position="394"/>
    </location>
</feature>
<feature type="compositionally biased region" description="Basic and acidic residues" evidence="1">
    <location>
        <begin position="30"/>
        <end position="40"/>
    </location>
</feature>